<evidence type="ECO:0000313" key="1">
    <source>
        <dbReference type="EMBL" id="QBH14073.1"/>
    </source>
</evidence>
<evidence type="ECO:0000313" key="2">
    <source>
        <dbReference type="Proteomes" id="UP000293902"/>
    </source>
</evidence>
<name>A0ABX5RGL2_9BACT</name>
<proteinExistence type="predicted"/>
<organism evidence="1 2">
    <name type="scientific">Desulfobacter hydrogenophilus</name>
    <dbReference type="NCBI Taxonomy" id="2291"/>
    <lineage>
        <taxon>Bacteria</taxon>
        <taxon>Pseudomonadati</taxon>
        <taxon>Thermodesulfobacteriota</taxon>
        <taxon>Desulfobacteria</taxon>
        <taxon>Desulfobacterales</taxon>
        <taxon>Desulfobacteraceae</taxon>
        <taxon>Desulfobacter</taxon>
    </lineage>
</organism>
<gene>
    <name evidence="1" type="ORF">EYB58_14775</name>
</gene>
<accession>A0ABX5RGL2</accession>
<dbReference type="Proteomes" id="UP000293902">
    <property type="component" value="Chromosome"/>
</dbReference>
<reference evidence="1 2" key="1">
    <citation type="submission" date="2019-02" db="EMBL/GenBank/DDBJ databases">
        <title>Complete genome sequence of Desulfobacter hydrogenophilus AcRS1.</title>
        <authorList>
            <person name="Marietou A."/>
            <person name="Lund M.B."/>
            <person name="Marshall I.P.G."/>
            <person name="Schreiber L."/>
            <person name="Jorgensen B."/>
        </authorList>
    </citation>
    <scope>NUCLEOTIDE SEQUENCE [LARGE SCALE GENOMIC DNA]</scope>
    <source>
        <strain evidence="1 2">AcRS1</strain>
    </source>
</reference>
<keyword evidence="2" id="KW-1185">Reference proteome</keyword>
<sequence>MSKKKLIEGEDIPFGPPPEEYSYRCSHCHCEMKVNEAIIDVEIGIAEFEGRYHEDFMPVLGCPNCNQETMEFVKE</sequence>
<dbReference type="RefSeq" id="WP_131072077.1">
    <property type="nucleotide sequence ID" value="NZ_CP036313.1"/>
</dbReference>
<protein>
    <submittedName>
        <fullName evidence="1">Uncharacterized protein</fullName>
    </submittedName>
</protein>
<dbReference type="EMBL" id="CP036313">
    <property type="protein sequence ID" value="QBH14073.1"/>
    <property type="molecule type" value="Genomic_DNA"/>
</dbReference>